<reference evidence="6" key="1">
    <citation type="submission" date="2011-01" db="EMBL/GenBank/DDBJ databases">
        <title>Complete sequence of chromosome of Acidobacterium sp. MP5ACTX9.</title>
        <authorList>
            <consortium name="US DOE Joint Genome Institute"/>
            <person name="Lucas S."/>
            <person name="Copeland A."/>
            <person name="Lapidus A."/>
            <person name="Cheng J.-F."/>
            <person name="Goodwin L."/>
            <person name="Pitluck S."/>
            <person name="Teshima H."/>
            <person name="Detter J.C."/>
            <person name="Han C."/>
            <person name="Tapia R."/>
            <person name="Land M."/>
            <person name="Hauser L."/>
            <person name="Kyrpides N."/>
            <person name="Ivanova N."/>
            <person name="Ovchinnikova G."/>
            <person name="Pagani I."/>
            <person name="Rawat S.R."/>
            <person name="Mannisto M."/>
            <person name="Haggblom M.M."/>
            <person name="Woyke T."/>
        </authorList>
    </citation>
    <scope>NUCLEOTIDE SEQUENCE [LARGE SCALE GENOMIC DNA]</scope>
    <source>
        <strain evidence="6">MP5ACTX9</strain>
    </source>
</reference>
<organism evidence="6">
    <name type="scientific">Granulicella tundricola (strain ATCC BAA-1859 / DSM 23138 / MP5ACTX9)</name>
    <dbReference type="NCBI Taxonomy" id="1198114"/>
    <lineage>
        <taxon>Bacteria</taxon>
        <taxon>Pseudomonadati</taxon>
        <taxon>Acidobacteriota</taxon>
        <taxon>Terriglobia</taxon>
        <taxon>Terriglobales</taxon>
        <taxon>Acidobacteriaceae</taxon>
        <taxon>Granulicella</taxon>
    </lineage>
</organism>
<dbReference type="AlphaFoldDB" id="E8WZS3"/>
<dbReference type="SMART" id="SM00830">
    <property type="entry name" value="CM_2"/>
    <property type="match status" value="1"/>
</dbReference>
<evidence type="ECO:0000256" key="2">
    <source>
        <dbReference type="ARBA" id="ARBA00023235"/>
    </source>
</evidence>
<dbReference type="GO" id="GO:0005737">
    <property type="term" value="C:cytoplasm"/>
    <property type="evidence" value="ECO:0007669"/>
    <property type="project" value="InterPro"/>
</dbReference>
<dbReference type="Proteomes" id="UP000000343">
    <property type="component" value="Chromosome"/>
</dbReference>
<keyword evidence="2" id="KW-0413">Isomerase</keyword>
<dbReference type="RefSeq" id="WP_013579062.1">
    <property type="nucleotide sequence ID" value="NC_015064.1"/>
</dbReference>
<dbReference type="InterPro" id="IPR036263">
    <property type="entry name" value="Chorismate_II_sf"/>
</dbReference>
<dbReference type="InterPro" id="IPR010957">
    <property type="entry name" value="G/b/e-P-prot_chorismate_mutase"/>
</dbReference>
<feature type="coiled-coil region" evidence="3">
    <location>
        <begin position="3"/>
        <end position="30"/>
    </location>
</feature>
<keyword evidence="3" id="KW-0175">Coiled coil</keyword>
<dbReference type="EC" id="5.4.99.5" evidence="1"/>
<dbReference type="STRING" id="1198114.AciX9_0664"/>
<dbReference type="Pfam" id="PF01817">
    <property type="entry name" value="CM_2"/>
    <property type="match status" value="1"/>
</dbReference>
<dbReference type="eggNOG" id="COG1605">
    <property type="taxonomic scope" value="Bacteria"/>
</dbReference>
<dbReference type="PROSITE" id="PS51168">
    <property type="entry name" value="CHORISMATE_MUT_2"/>
    <property type="match status" value="1"/>
</dbReference>
<feature type="domain" description="Chorismate mutase" evidence="4">
    <location>
        <begin position="1"/>
        <end position="85"/>
    </location>
</feature>
<evidence type="ECO:0000259" key="4">
    <source>
        <dbReference type="PROSITE" id="PS51168"/>
    </source>
</evidence>
<name>E8WZS3_GRATM</name>
<dbReference type="InterPro" id="IPR051331">
    <property type="entry name" value="Chorismate_mutase-related"/>
</dbReference>
<sequence>MEISDWRNKIDELDEQIVELISKRAEAAKAIGELKAKTAMPIYEPQREKDVFEHVKKVNPGPLADAELIHVYERVMDVMRTLQRQ</sequence>
<dbReference type="EMBL" id="CP002480">
    <property type="protein sequence ID" value="ADW67734.1"/>
    <property type="molecule type" value="Genomic_DNA"/>
</dbReference>
<dbReference type="OrthoDB" id="9802281at2"/>
<dbReference type="PaxDb" id="1198114-AciX9_0664"/>
<evidence type="ECO:0000256" key="1">
    <source>
        <dbReference type="ARBA" id="ARBA00012404"/>
    </source>
</evidence>
<dbReference type="GO" id="GO:0009697">
    <property type="term" value="P:salicylic acid biosynthetic process"/>
    <property type="evidence" value="ECO:0007669"/>
    <property type="project" value="TreeGrafter"/>
</dbReference>
<dbReference type="SUPFAM" id="SSF48600">
    <property type="entry name" value="Chorismate mutase II"/>
    <property type="match status" value="1"/>
</dbReference>
<dbReference type="GO" id="GO:0009094">
    <property type="term" value="P:L-phenylalanine biosynthetic process"/>
    <property type="evidence" value="ECO:0007669"/>
    <property type="project" value="InterPro"/>
</dbReference>
<dbReference type="PANTHER" id="PTHR38041:SF1">
    <property type="entry name" value="CHORISMATE MUTASE"/>
    <property type="match status" value="1"/>
</dbReference>
<proteinExistence type="predicted"/>
<dbReference type="InterPro" id="IPR002701">
    <property type="entry name" value="CM_II_prokaryot"/>
</dbReference>
<evidence type="ECO:0000313" key="5">
    <source>
        <dbReference type="EMBL" id="ADW67734.1"/>
    </source>
</evidence>
<gene>
    <name evidence="5" type="ordered locus">AciX9_0664</name>
</gene>
<protein>
    <recommendedName>
        <fullName evidence="1">chorismate mutase</fullName>
        <ecNumber evidence="1">5.4.99.5</ecNumber>
    </recommendedName>
</protein>
<dbReference type="GO" id="GO:0046417">
    <property type="term" value="P:chorismate metabolic process"/>
    <property type="evidence" value="ECO:0007669"/>
    <property type="project" value="InterPro"/>
</dbReference>
<dbReference type="NCBIfam" id="TIGR01807">
    <property type="entry name" value="CM_P2"/>
    <property type="match status" value="1"/>
</dbReference>
<dbReference type="GO" id="GO:0004106">
    <property type="term" value="F:chorismate mutase activity"/>
    <property type="evidence" value="ECO:0007669"/>
    <property type="project" value="UniProtKB-EC"/>
</dbReference>
<evidence type="ECO:0000256" key="3">
    <source>
        <dbReference type="SAM" id="Coils"/>
    </source>
</evidence>
<dbReference type="Gene3D" id="1.20.59.10">
    <property type="entry name" value="Chorismate mutase"/>
    <property type="match status" value="1"/>
</dbReference>
<dbReference type="PANTHER" id="PTHR38041">
    <property type="entry name" value="CHORISMATE MUTASE"/>
    <property type="match status" value="1"/>
</dbReference>
<evidence type="ECO:0000313" key="6">
    <source>
        <dbReference type="Proteomes" id="UP000000343"/>
    </source>
</evidence>
<keyword evidence="6" id="KW-1185">Reference proteome</keyword>
<dbReference type="KEGG" id="acm:AciX9_0664"/>
<dbReference type="HOGENOM" id="CLU_131518_3_1_0"/>
<dbReference type="InterPro" id="IPR036979">
    <property type="entry name" value="CM_dom_sf"/>
</dbReference>
<accession>E8WZS3</accession>